<proteinExistence type="predicted"/>
<dbReference type="GO" id="GO:0003676">
    <property type="term" value="F:nucleic acid binding"/>
    <property type="evidence" value="ECO:0007669"/>
    <property type="project" value="InterPro"/>
</dbReference>
<name>N6TI93_DENPD</name>
<gene>
    <name evidence="1" type="ORF">YQE_05981</name>
</gene>
<dbReference type="EMBL" id="KB740943">
    <property type="protein sequence ID" value="ENN77533.1"/>
    <property type="molecule type" value="Genomic_DNA"/>
</dbReference>
<sequence length="281" mass="31617">MRVLVFVGLLCAVQVESQSNFWDYSQNFLTKLLRQGKNSVERIVTSTPVPITSVVRNTSSPTKVTTPYTTIFFTNKTQPSSPATPSTTTTFTSTQTESSIITKTYTSTATSTTPFTSTLSDFSTASTIFDTTTPDFVATTGEPRENPNSHDFYLPHIKREKPHIKMSSNISQKWTLDDWKRVLFSYETMEVSEPGEDKKGAACNISPRIPFFGGSEEIHEFTTFYLENILEEDVTPFAPFIGNNFLFMQDNARPHVREYSNDGLATKKPRYESYRASMGCT</sequence>
<organism evidence="1">
    <name type="scientific">Dendroctonus ponderosae</name>
    <name type="common">Mountain pine beetle</name>
    <dbReference type="NCBI Taxonomy" id="77166"/>
    <lineage>
        <taxon>Eukaryota</taxon>
        <taxon>Metazoa</taxon>
        <taxon>Ecdysozoa</taxon>
        <taxon>Arthropoda</taxon>
        <taxon>Hexapoda</taxon>
        <taxon>Insecta</taxon>
        <taxon>Pterygota</taxon>
        <taxon>Neoptera</taxon>
        <taxon>Endopterygota</taxon>
        <taxon>Coleoptera</taxon>
        <taxon>Polyphaga</taxon>
        <taxon>Cucujiformia</taxon>
        <taxon>Curculionidae</taxon>
        <taxon>Scolytinae</taxon>
        <taxon>Dendroctonus</taxon>
    </lineage>
</organism>
<dbReference type="AlphaFoldDB" id="N6TI93"/>
<protein>
    <submittedName>
        <fullName evidence="1">Uncharacterized protein</fullName>
    </submittedName>
</protein>
<evidence type="ECO:0000313" key="1">
    <source>
        <dbReference type="EMBL" id="ENN77533.1"/>
    </source>
</evidence>
<feature type="non-terminal residue" evidence="1">
    <location>
        <position position="1"/>
    </location>
</feature>
<accession>N6TI93</accession>
<dbReference type="OrthoDB" id="6413868at2759"/>
<dbReference type="InterPro" id="IPR036397">
    <property type="entry name" value="RNaseH_sf"/>
</dbReference>
<reference evidence="1" key="1">
    <citation type="journal article" date="2013" name="Genome Biol.">
        <title>Draft genome of the mountain pine beetle, Dendroctonus ponderosae Hopkins, a major forest pest.</title>
        <authorList>
            <person name="Keeling C.I."/>
            <person name="Yuen M.M."/>
            <person name="Liao N.Y."/>
            <person name="Docking T.R."/>
            <person name="Chan S.K."/>
            <person name="Taylor G.A."/>
            <person name="Palmquist D.L."/>
            <person name="Jackman S.D."/>
            <person name="Nguyen A."/>
            <person name="Li M."/>
            <person name="Henderson H."/>
            <person name="Janes J.K."/>
            <person name="Zhao Y."/>
            <person name="Pandoh P."/>
            <person name="Moore R."/>
            <person name="Sperling F.A."/>
            <person name="Huber D.P."/>
            <person name="Birol I."/>
            <person name="Jones S.J."/>
            <person name="Bohlmann J."/>
        </authorList>
    </citation>
    <scope>NUCLEOTIDE SEQUENCE</scope>
</reference>
<dbReference type="HOGENOM" id="CLU_991326_0_0_1"/>
<dbReference type="Gene3D" id="3.30.420.10">
    <property type="entry name" value="Ribonuclease H-like superfamily/Ribonuclease H"/>
    <property type="match status" value="1"/>
</dbReference>